<feature type="region of interest" description="Disordered" evidence="1">
    <location>
        <begin position="78"/>
        <end position="101"/>
    </location>
</feature>
<dbReference type="OrthoDB" id="461507at2"/>
<sequence>MKATSGIILGVVAVLAIVAGIYMIDVDQTEEASLPDVDVSVEGGNLPKFDAEVGSISITEETATVKVPEVDVSMEETEISVPGLKVTPPEDAADEVASESN</sequence>
<reference evidence="4" key="1">
    <citation type="submission" date="2016-07" db="EMBL/GenBank/DDBJ databases">
        <title>Phaeobacter portensis sp. nov., a tropodithietic acid producing bacterium isolated from a German harbor.</title>
        <authorList>
            <person name="Freese H.M."/>
            <person name="Bunk B."/>
            <person name="Breider S."/>
            <person name="Brinkhoff T."/>
        </authorList>
    </citation>
    <scope>NUCLEOTIDE SEQUENCE [LARGE SCALE GENOMIC DNA]</scope>
    <source>
        <strain evidence="4">P97</strain>
    </source>
</reference>
<dbReference type="AlphaFoldDB" id="A0A1L3I7B7"/>
<evidence type="ECO:0000313" key="4">
    <source>
        <dbReference type="Proteomes" id="UP000183859"/>
    </source>
</evidence>
<name>A0A1L3I7B7_9RHOB</name>
<organism evidence="3 4">
    <name type="scientific">Phaeobacter porticola</name>
    <dbReference type="NCBI Taxonomy" id="1844006"/>
    <lineage>
        <taxon>Bacteria</taxon>
        <taxon>Pseudomonadati</taxon>
        <taxon>Pseudomonadota</taxon>
        <taxon>Alphaproteobacteria</taxon>
        <taxon>Rhodobacterales</taxon>
        <taxon>Roseobacteraceae</taxon>
        <taxon>Phaeobacter</taxon>
    </lineage>
</organism>
<keyword evidence="2" id="KW-0472">Membrane</keyword>
<dbReference type="Proteomes" id="UP000183859">
    <property type="component" value="Chromosome"/>
</dbReference>
<protein>
    <submittedName>
        <fullName evidence="3">Uncharacterized protein</fullName>
    </submittedName>
</protein>
<gene>
    <name evidence="3" type="ORF">PhaeoP97_02553</name>
</gene>
<feature type="compositionally biased region" description="Acidic residues" evidence="1">
    <location>
        <begin position="91"/>
        <end position="101"/>
    </location>
</feature>
<keyword evidence="4" id="KW-1185">Reference proteome</keyword>
<accession>A0A1L3I7B7</accession>
<keyword evidence="2" id="KW-1133">Transmembrane helix</keyword>
<evidence type="ECO:0000313" key="3">
    <source>
        <dbReference type="EMBL" id="APG47932.1"/>
    </source>
</evidence>
<evidence type="ECO:0000256" key="2">
    <source>
        <dbReference type="SAM" id="Phobius"/>
    </source>
</evidence>
<dbReference type="RefSeq" id="WP_072505346.1">
    <property type="nucleotide sequence ID" value="NZ_CP016364.1"/>
</dbReference>
<feature type="transmembrane region" description="Helical" evidence="2">
    <location>
        <begin position="6"/>
        <end position="24"/>
    </location>
</feature>
<dbReference type="EMBL" id="CP016364">
    <property type="protein sequence ID" value="APG47932.1"/>
    <property type="molecule type" value="Genomic_DNA"/>
</dbReference>
<dbReference type="KEGG" id="php:PhaeoP97_02553"/>
<evidence type="ECO:0000256" key="1">
    <source>
        <dbReference type="SAM" id="MobiDB-lite"/>
    </source>
</evidence>
<proteinExistence type="predicted"/>
<dbReference type="STRING" id="1844006.PhaeoP97_02553"/>
<keyword evidence="2" id="KW-0812">Transmembrane</keyword>